<dbReference type="RefSeq" id="WP_013763260.1">
    <property type="nucleotide sequence ID" value="NC_015510.1"/>
</dbReference>
<dbReference type="eggNOG" id="ENOG503158G">
    <property type="taxonomic scope" value="Bacteria"/>
</dbReference>
<dbReference type="OrthoDB" id="1160770at2"/>
<dbReference type="EMBL" id="CP002691">
    <property type="protein sequence ID" value="AEE48696.1"/>
    <property type="molecule type" value="Genomic_DNA"/>
</dbReference>
<evidence type="ECO:0000256" key="1">
    <source>
        <dbReference type="SAM" id="Coils"/>
    </source>
</evidence>
<reference key="2">
    <citation type="submission" date="2011-04" db="EMBL/GenBank/DDBJ databases">
        <title>Complete sequence of chromosome of Haliscomenobacter hydrossis DSM 1100.</title>
        <authorList>
            <consortium name="US DOE Joint Genome Institute (JGI-PGF)"/>
            <person name="Lucas S."/>
            <person name="Han J."/>
            <person name="Lapidus A."/>
            <person name="Bruce D."/>
            <person name="Goodwin L."/>
            <person name="Pitluck S."/>
            <person name="Peters L."/>
            <person name="Kyrpides N."/>
            <person name="Mavromatis K."/>
            <person name="Ivanova N."/>
            <person name="Ovchinnikova G."/>
            <person name="Pagani I."/>
            <person name="Daligault H."/>
            <person name="Detter J.C."/>
            <person name="Han C."/>
            <person name="Land M."/>
            <person name="Hauser L."/>
            <person name="Markowitz V."/>
            <person name="Cheng J.-F."/>
            <person name="Hugenholtz P."/>
            <person name="Woyke T."/>
            <person name="Wu D."/>
            <person name="Verbarg S."/>
            <person name="Frueling A."/>
            <person name="Brambilla E."/>
            <person name="Klenk H.-P."/>
            <person name="Eisen J.A."/>
        </authorList>
    </citation>
    <scope>NUCLEOTIDE SEQUENCE</scope>
    <source>
        <strain>DSM 1100</strain>
    </source>
</reference>
<proteinExistence type="predicted"/>
<gene>
    <name evidence="3" type="ordered locus">Halhy_0789</name>
</gene>
<feature type="coiled-coil region" evidence="1">
    <location>
        <begin position="144"/>
        <end position="199"/>
    </location>
</feature>
<dbReference type="STRING" id="760192.Halhy_0789"/>
<accession>F4L3U2</accession>
<dbReference type="AlphaFoldDB" id="F4L3U2"/>
<dbReference type="KEGG" id="hhy:Halhy_0789"/>
<keyword evidence="1" id="KW-0175">Coiled coil</keyword>
<dbReference type="HOGENOM" id="CLU_1238769_0_0_10"/>
<sequence>MSNGFNKFKSLFIVQEEEPKQPATAKPTPSTSNKAPVVTPPQESGSDVPSPGKVNDKFLNVLYSAIEKNNQEGFDYLEFRNSLQSLKEMNMDEATRIKSAMAMAKSMGASLATIVASGQQYLQILKSEQGKFDEAMKNQKAQQIGNKEQQMQEFANAIKAKEEEIKKLQQEIEQNKQKYVELSQQIKDATRHIESTKNDFVASYESLAVQIQSDLNKIQEYMK</sequence>
<name>F4L3U2_HALH1</name>
<dbReference type="Proteomes" id="UP000008461">
    <property type="component" value="Chromosome"/>
</dbReference>
<keyword evidence="4" id="KW-1185">Reference proteome</keyword>
<feature type="region of interest" description="Disordered" evidence="2">
    <location>
        <begin position="16"/>
        <end position="53"/>
    </location>
</feature>
<evidence type="ECO:0000313" key="3">
    <source>
        <dbReference type="EMBL" id="AEE48696.1"/>
    </source>
</evidence>
<organism evidence="3 4">
    <name type="scientific">Haliscomenobacter hydrossis (strain ATCC 27775 / DSM 1100 / LMG 10767 / O)</name>
    <dbReference type="NCBI Taxonomy" id="760192"/>
    <lineage>
        <taxon>Bacteria</taxon>
        <taxon>Pseudomonadati</taxon>
        <taxon>Bacteroidota</taxon>
        <taxon>Saprospiria</taxon>
        <taxon>Saprospirales</taxon>
        <taxon>Haliscomenobacteraceae</taxon>
        <taxon>Haliscomenobacter</taxon>
    </lineage>
</organism>
<evidence type="ECO:0000313" key="4">
    <source>
        <dbReference type="Proteomes" id="UP000008461"/>
    </source>
</evidence>
<reference evidence="3 4" key="1">
    <citation type="journal article" date="2011" name="Stand. Genomic Sci.">
        <title>Complete genome sequence of Haliscomenobacter hydrossis type strain (O).</title>
        <authorList>
            <consortium name="US DOE Joint Genome Institute (JGI-PGF)"/>
            <person name="Daligault H."/>
            <person name="Lapidus A."/>
            <person name="Zeytun A."/>
            <person name="Nolan M."/>
            <person name="Lucas S."/>
            <person name="Del Rio T.G."/>
            <person name="Tice H."/>
            <person name="Cheng J.F."/>
            <person name="Tapia R."/>
            <person name="Han C."/>
            <person name="Goodwin L."/>
            <person name="Pitluck S."/>
            <person name="Liolios K."/>
            <person name="Pagani I."/>
            <person name="Ivanova N."/>
            <person name="Huntemann M."/>
            <person name="Mavromatis K."/>
            <person name="Mikhailova N."/>
            <person name="Pati A."/>
            <person name="Chen A."/>
            <person name="Palaniappan K."/>
            <person name="Land M."/>
            <person name="Hauser L."/>
            <person name="Brambilla E.M."/>
            <person name="Rohde M."/>
            <person name="Verbarg S."/>
            <person name="Goker M."/>
            <person name="Bristow J."/>
            <person name="Eisen J.A."/>
            <person name="Markowitz V."/>
            <person name="Hugenholtz P."/>
            <person name="Kyrpides N.C."/>
            <person name="Klenk H.P."/>
            <person name="Woyke T."/>
        </authorList>
    </citation>
    <scope>NUCLEOTIDE SEQUENCE [LARGE SCALE GENOMIC DNA]</scope>
    <source>
        <strain evidence="4">ATCC 27775 / DSM 1100 / LMG 10767 / O</strain>
    </source>
</reference>
<protein>
    <submittedName>
        <fullName evidence="3">Uncharacterized protein</fullName>
    </submittedName>
</protein>
<evidence type="ECO:0000256" key="2">
    <source>
        <dbReference type="SAM" id="MobiDB-lite"/>
    </source>
</evidence>